<dbReference type="InterPro" id="IPR002994">
    <property type="entry name" value="Surf1/Shy1"/>
</dbReference>
<evidence type="ECO:0000256" key="6">
    <source>
        <dbReference type="RuleBase" id="RU363076"/>
    </source>
</evidence>
<keyword evidence="4 6" id="KW-1133">Transmembrane helix</keyword>
<dbReference type="CDD" id="cd06662">
    <property type="entry name" value="SURF1"/>
    <property type="match status" value="1"/>
</dbReference>
<dbReference type="InterPro" id="IPR045214">
    <property type="entry name" value="Surf1/Surf4"/>
</dbReference>
<feature type="transmembrane region" description="Helical" evidence="6">
    <location>
        <begin position="9"/>
        <end position="30"/>
    </location>
</feature>
<keyword evidence="3 6" id="KW-0812">Transmembrane</keyword>
<dbReference type="PANTHER" id="PTHR23427">
    <property type="entry name" value="SURFEIT LOCUS PROTEIN"/>
    <property type="match status" value="1"/>
</dbReference>
<dbReference type="Pfam" id="PF02104">
    <property type="entry name" value="SURF1"/>
    <property type="match status" value="1"/>
</dbReference>
<evidence type="ECO:0000256" key="1">
    <source>
        <dbReference type="ARBA" id="ARBA00004370"/>
    </source>
</evidence>
<evidence type="ECO:0000256" key="2">
    <source>
        <dbReference type="ARBA" id="ARBA00007165"/>
    </source>
</evidence>
<keyword evidence="6" id="KW-1003">Cell membrane</keyword>
<organism evidence="8 9">
    <name type="scientific">Pseudonocardia xinjiangensis</name>
    <dbReference type="NCBI Taxonomy" id="75289"/>
    <lineage>
        <taxon>Bacteria</taxon>
        <taxon>Bacillati</taxon>
        <taxon>Actinomycetota</taxon>
        <taxon>Actinomycetes</taxon>
        <taxon>Pseudonocardiales</taxon>
        <taxon>Pseudonocardiaceae</taxon>
        <taxon>Pseudonocardia</taxon>
    </lineage>
</organism>
<evidence type="ECO:0000313" key="9">
    <source>
        <dbReference type="Proteomes" id="UP001296706"/>
    </source>
</evidence>
<sequence>MRFLLRPGWLAFVAVVIGFAVACYTLLAPWQFGREAQRDAEQQAIDASYRTPPVPLADLVTSGTGVRPDVEWRQVTVTGTYVPEAEGLVRLRVVDGKPAFEVLTPLRAEDGRLVAVDRGYVTTTGGVTVPSFAPAPPGTVTLTGRLRLDETDPQNRPVQIDSGHRQLYAADSRALGAATGLTLEPGYLQLSAGQPGVLGPLAVAESTGGAPFTNFSYALQWLTFGAIAIFALGYFIRLEILQRRGRDRRGERTALRQALAGDDDDPPPAPERAAPDETPLADRYGRN</sequence>
<reference evidence="8 9" key="1">
    <citation type="submission" date="2020-04" db="EMBL/GenBank/DDBJ databases">
        <authorList>
            <person name="Klaysubun C."/>
            <person name="Duangmal K."/>
            <person name="Lipun K."/>
        </authorList>
    </citation>
    <scope>NUCLEOTIDE SEQUENCE [LARGE SCALE GENOMIC DNA]</scope>
    <source>
        <strain evidence="8 9">JCM 11839</strain>
    </source>
</reference>
<comment type="similarity">
    <text evidence="2 6">Belongs to the SURF1 family.</text>
</comment>
<evidence type="ECO:0000313" key="8">
    <source>
        <dbReference type="EMBL" id="NMH80655.1"/>
    </source>
</evidence>
<name>A0ABX1RJT4_9PSEU</name>
<dbReference type="RefSeq" id="WP_169398703.1">
    <property type="nucleotide sequence ID" value="NZ_BAAAJH010000002.1"/>
</dbReference>
<keyword evidence="9" id="KW-1185">Reference proteome</keyword>
<dbReference type="PROSITE" id="PS50895">
    <property type="entry name" value="SURF1"/>
    <property type="match status" value="1"/>
</dbReference>
<dbReference type="Proteomes" id="UP001296706">
    <property type="component" value="Unassembled WGS sequence"/>
</dbReference>
<feature type="transmembrane region" description="Helical" evidence="6">
    <location>
        <begin position="217"/>
        <end position="236"/>
    </location>
</feature>
<comment type="subcellular location">
    <subcellularLocation>
        <location evidence="6">Cell membrane</location>
        <topology evidence="6">Multi-pass membrane protein</topology>
    </subcellularLocation>
    <subcellularLocation>
        <location evidence="1">Membrane</location>
    </subcellularLocation>
</comment>
<dbReference type="EMBL" id="JAAXKY010000109">
    <property type="protein sequence ID" value="NMH80655.1"/>
    <property type="molecule type" value="Genomic_DNA"/>
</dbReference>
<dbReference type="PROSITE" id="PS51257">
    <property type="entry name" value="PROKAR_LIPOPROTEIN"/>
    <property type="match status" value="1"/>
</dbReference>
<evidence type="ECO:0000256" key="7">
    <source>
        <dbReference type="SAM" id="MobiDB-lite"/>
    </source>
</evidence>
<evidence type="ECO:0000256" key="5">
    <source>
        <dbReference type="ARBA" id="ARBA00023136"/>
    </source>
</evidence>
<feature type="region of interest" description="Disordered" evidence="7">
    <location>
        <begin position="250"/>
        <end position="287"/>
    </location>
</feature>
<comment type="caution">
    <text evidence="8">The sequence shown here is derived from an EMBL/GenBank/DDBJ whole genome shotgun (WGS) entry which is preliminary data.</text>
</comment>
<evidence type="ECO:0000256" key="3">
    <source>
        <dbReference type="ARBA" id="ARBA00022692"/>
    </source>
</evidence>
<dbReference type="PANTHER" id="PTHR23427:SF2">
    <property type="entry name" value="SURFEIT LOCUS PROTEIN 1"/>
    <property type="match status" value="1"/>
</dbReference>
<proteinExistence type="inferred from homology"/>
<keyword evidence="5 6" id="KW-0472">Membrane</keyword>
<evidence type="ECO:0000256" key="4">
    <source>
        <dbReference type="ARBA" id="ARBA00022989"/>
    </source>
</evidence>
<gene>
    <name evidence="8" type="ORF">HF577_26645</name>
</gene>
<accession>A0ABX1RJT4</accession>
<protein>
    <recommendedName>
        <fullName evidence="6">SURF1-like protein</fullName>
    </recommendedName>
</protein>